<keyword evidence="5" id="KW-1185">Reference proteome</keyword>
<dbReference type="InterPro" id="IPR036237">
    <property type="entry name" value="Xyl_isomerase-like_sf"/>
</dbReference>
<gene>
    <name evidence="4" type="ORF">ACRB68_12610</name>
</gene>
<reference evidence="4 5" key="1">
    <citation type="submission" date="2019-10" db="EMBL/GenBank/DDBJ databases">
        <title>Actinomadura rubteroloni sp. nov. and Actinomadura macrotermitis sp. nov., isolated from the gut of fungus growing-termite Macrotermes natalensis.</title>
        <authorList>
            <person name="Benndorf R."/>
            <person name="Martin K."/>
            <person name="Kuefner M."/>
            <person name="De Beer W."/>
            <person name="Kaster A.-K."/>
            <person name="Vollmers J."/>
            <person name="Poulsen M."/>
            <person name="Beemelmanns C."/>
        </authorList>
    </citation>
    <scope>NUCLEOTIDE SEQUENCE [LARGE SCALE GENOMIC DNA]</scope>
    <source>
        <strain evidence="4 5">RB68</strain>
    </source>
</reference>
<dbReference type="InterPro" id="IPR018640">
    <property type="entry name" value="DUF2063"/>
</dbReference>
<dbReference type="PANTHER" id="PTHR42194:SF1">
    <property type="entry name" value="UPF0276 PROTEIN HI_1600"/>
    <property type="match status" value="1"/>
</dbReference>
<dbReference type="EMBL" id="WEGH01000001">
    <property type="protein sequence ID" value="MQY03219.1"/>
    <property type="molecule type" value="Genomic_DNA"/>
</dbReference>
<name>A0A7K0BPU5_9ACTN</name>
<dbReference type="InterPro" id="IPR007801">
    <property type="entry name" value="MbnB/TglH/ChrH"/>
</dbReference>
<feature type="compositionally biased region" description="Polar residues" evidence="2">
    <location>
        <begin position="573"/>
        <end position="584"/>
    </location>
</feature>
<dbReference type="Pfam" id="PF09836">
    <property type="entry name" value="DUF2063"/>
    <property type="match status" value="1"/>
</dbReference>
<proteinExistence type="inferred from homology"/>
<dbReference type="HAMAP" id="MF_00697">
    <property type="entry name" value="UPF0276"/>
    <property type="match status" value="1"/>
</dbReference>
<dbReference type="AlphaFoldDB" id="A0A7K0BPU5"/>
<evidence type="ECO:0000313" key="5">
    <source>
        <dbReference type="Proteomes" id="UP000487268"/>
    </source>
</evidence>
<dbReference type="SUPFAM" id="SSF51658">
    <property type="entry name" value="Xylose isomerase-like"/>
    <property type="match status" value="1"/>
</dbReference>
<comment type="similarity">
    <text evidence="1">Belongs to the UPF0276 family.</text>
</comment>
<evidence type="ECO:0000313" key="4">
    <source>
        <dbReference type="EMBL" id="MQY03219.1"/>
    </source>
</evidence>
<dbReference type="Gene3D" id="1.10.150.690">
    <property type="entry name" value="DUF2063"/>
    <property type="match status" value="1"/>
</dbReference>
<evidence type="ECO:0000259" key="3">
    <source>
        <dbReference type="Pfam" id="PF09836"/>
    </source>
</evidence>
<dbReference type="InterPro" id="IPR044922">
    <property type="entry name" value="DUF2063_N_sf"/>
</dbReference>
<organism evidence="4 5">
    <name type="scientific">Actinomadura macrotermitis</name>
    <dbReference type="NCBI Taxonomy" id="2585200"/>
    <lineage>
        <taxon>Bacteria</taxon>
        <taxon>Bacillati</taxon>
        <taxon>Actinomycetota</taxon>
        <taxon>Actinomycetes</taxon>
        <taxon>Streptosporangiales</taxon>
        <taxon>Thermomonosporaceae</taxon>
        <taxon>Actinomadura</taxon>
    </lineage>
</organism>
<dbReference type="PANTHER" id="PTHR42194">
    <property type="entry name" value="UPF0276 PROTEIN HI_1600"/>
    <property type="match status" value="1"/>
</dbReference>
<dbReference type="Gene3D" id="3.20.20.150">
    <property type="entry name" value="Divalent-metal-dependent TIM barrel enzymes"/>
    <property type="match status" value="1"/>
</dbReference>
<dbReference type="OrthoDB" id="9763101at2"/>
<evidence type="ECO:0000256" key="1">
    <source>
        <dbReference type="HAMAP-Rule" id="MF_00697"/>
    </source>
</evidence>
<dbReference type="NCBIfam" id="NF003818">
    <property type="entry name" value="PRK05409.1"/>
    <property type="match status" value="1"/>
</dbReference>
<feature type="domain" description="Putative DNA-binding" evidence="3">
    <location>
        <begin position="319"/>
        <end position="412"/>
    </location>
</feature>
<accession>A0A7K0BPU5</accession>
<sequence length="584" mass="63951">MTAAPSCTEDRLGAAAGSGLGLGLGLRSSHLPHVLSAWPPVEWFEIISENFMDSGGYPRHALDRIAERYPVVMHGVSMSVGGTDPLDMDYLHRLRSLAGSIGARWVSDHVCFTGVAGVNTHELLPIPFTERSLRHLARRVRVVQDVLERPLVLENPSTYAAFAHSTMPEWEFLARLCEETGCRLLLDVNNVFVSATNHGFDPEEYIRALPHDRIAQIHLAGSADKGTHLIDTHDRPVAPPVWRLYRLATALSGPVPTLLEWDDRLPPFPELLAELHKARWYLGTPASDTGRSDTTASAVSIAAARPAVPDRAPSLAAAQRWLRDAIVAPAGPAEAAAAMLADAPPLSAERRLDIYRHGYRERLLETMRHQYPALRNLLGAQLFDEFAADYLDARPSRTYTLARLGEGFADHLDARRPDRASAREPWIDIMIDLVRYEHAFAQVTDGPGLEGRAGPPAPVPPAGTLSATAAPCLRLLRACAPVHRYHADVRRDLRPPPPTPEPAYLVLFRRDYRVITTPLPADAFALLDALTQGESLEHAAAAGPIDLGQAHRHLRDWAARGWVAPSAAEQKNPPASSALKETTP</sequence>
<feature type="region of interest" description="Disordered" evidence="2">
    <location>
        <begin position="564"/>
        <end position="584"/>
    </location>
</feature>
<protein>
    <recommendedName>
        <fullName evidence="1">UPF0276 protein ACRB68_12610</fullName>
    </recommendedName>
</protein>
<evidence type="ECO:0000256" key="2">
    <source>
        <dbReference type="SAM" id="MobiDB-lite"/>
    </source>
</evidence>
<dbReference type="RefSeq" id="WP_153531204.1">
    <property type="nucleotide sequence ID" value="NZ_WEGH01000001.1"/>
</dbReference>
<dbReference type="Pfam" id="PF05114">
    <property type="entry name" value="MbnB_TglH_ChrH"/>
    <property type="match status" value="1"/>
</dbReference>
<comment type="caution">
    <text evidence="4">The sequence shown here is derived from an EMBL/GenBank/DDBJ whole genome shotgun (WGS) entry which is preliminary data.</text>
</comment>
<dbReference type="Proteomes" id="UP000487268">
    <property type="component" value="Unassembled WGS sequence"/>
</dbReference>